<feature type="compositionally biased region" description="Acidic residues" evidence="1">
    <location>
        <begin position="110"/>
        <end position="120"/>
    </location>
</feature>
<feature type="region of interest" description="Disordered" evidence="1">
    <location>
        <begin position="90"/>
        <end position="120"/>
    </location>
</feature>
<protein>
    <submittedName>
        <fullName evidence="2">Uncharacterized protein</fullName>
    </submittedName>
</protein>
<organism evidence="2">
    <name type="scientific">Oryza barthii</name>
    <dbReference type="NCBI Taxonomy" id="65489"/>
    <lineage>
        <taxon>Eukaryota</taxon>
        <taxon>Viridiplantae</taxon>
        <taxon>Streptophyta</taxon>
        <taxon>Embryophyta</taxon>
        <taxon>Tracheophyta</taxon>
        <taxon>Spermatophyta</taxon>
        <taxon>Magnoliopsida</taxon>
        <taxon>Liliopsida</taxon>
        <taxon>Poales</taxon>
        <taxon>Poaceae</taxon>
        <taxon>BOP clade</taxon>
        <taxon>Oryzoideae</taxon>
        <taxon>Oryzeae</taxon>
        <taxon>Oryzinae</taxon>
        <taxon>Oryza</taxon>
    </lineage>
</organism>
<evidence type="ECO:0000313" key="2">
    <source>
        <dbReference type="EnsemblPlants" id="OBART11G17820.1"/>
    </source>
</evidence>
<name>A0A0D3HNB1_9ORYZ</name>
<dbReference type="AlphaFoldDB" id="A0A0D3HNB1"/>
<sequence>MEAVVNGLGGAGDGGVVGSPPCKSVCGTVMVEPDPRGWRSGGKGERPLYSRRPPPAARCARCPCCAPLPLPLVVVGVLGARKAQVVGGHPLRRCRRGTPPPWEYRRMEDGGLEEEERGRG</sequence>
<dbReference type="Gramene" id="OBART11G17820.1">
    <property type="protein sequence ID" value="OBART11G17820.1"/>
    <property type="gene ID" value="OBART11G17820"/>
</dbReference>
<evidence type="ECO:0000256" key="1">
    <source>
        <dbReference type="SAM" id="MobiDB-lite"/>
    </source>
</evidence>
<keyword evidence="3" id="KW-1185">Reference proteome</keyword>
<dbReference type="Proteomes" id="UP000026960">
    <property type="component" value="Chromosome 11"/>
</dbReference>
<dbReference type="PaxDb" id="65489-OBART11G17820.1"/>
<dbReference type="EnsemblPlants" id="OBART11G17820.1">
    <property type="protein sequence ID" value="OBART11G17820.1"/>
    <property type="gene ID" value="OBART11G17820"/>
</dbReference>
<dbReference type="HOGENOM" id="CLU_2053208_0_0_1"/>
<evidence type="ECO:0000313" key="3">
    <source>
        <dbReference type="Proteomes" id="UP000026960"/>
    </source>
</evidence>
<proteinExistence type="predicted"/>
<accession>A0A0D3HNB1</accession>
<reference evidence="2" key="1">
    <citation type="journal article" date="2009" name="Rice">
        <title>De Novo Next Generation Sequencing of Plant Genomes.</title>
        <authorList>
            <person name="Rounsley S."/>
            <person name="Marri P.R."/>
            <person name="Yu Y."/>
            <person name="He R."/>
            <person name="Sisneros N."/>
            <person name="Goicoechea J.L."/>
            <person name="Lee S.J."/>
            <person name="Angelova A."/>
            <person name="Kudrna D."/>
            <person name="Luo M."/>
            <person name="Affourtit J."/>
            <person name="Desany B."/>
            <person name="Knight J."/>
            <person name="Niazi F."/>
            <person name="Egholm M."/>
            <person name="Wing R.A."/>
        </authorList>
    </citation>
    <scope>NUCLEOTIDE SEQUENCE [LARGE SCALE GENOMIC DNA]</scope>
    <source>
        <strain evidence="2">cv. IRGC 105608</strain>
    </source>
</reference>
<reference evidence="2" key="2">
    <citation type="submission" date="2015-03" db="UniProtKB">
        <authorList>
            <consortium name="EnsemblPlants"/>
        </authorList>
    </citation>
    <scope>IDENTIFICATION</scope>
</reference>